<organism evidence="3 4">
    <name type="scientific">Elizabethkingia ursingii</name>
    <dbReference type="NCBI Taxonomy" id="1756150"/>
    <lineage>
        <taxon>Bacteria</taxon>
        <taxon>Pseudomonadati</taxon>
        <taxon>Bacteroidota</taxon>
        <taxon>Flavobacteriia</taxon>
        <taxon>Flavobacteriales</taxon>
        <taxon>Weeksellaceae</taxon>
        <taxon>Elizabethkingia</taxon>
    </lineage>
</organism>
<sequence>MKKIFLFIVFTIAFSCNAQTYPLRTYIKIPENAYLKDTNNELPQYEGIWAGSWNNKTIYLTFKKVTNQYDNVFKYYRDYLVVKFKVVDNTGYVLFDNTNLPDDRAKIFGGKFRKVDDKYSLIYLDRDLCGVTGNIVVNFINSSKTQLQWNYSKDNQIIDTDCFYWGKPAAERPDPLPFNIVLTKQ</sequence>
<dbReference type="Proteomes" id="UP000190016">
    <property type="component" value="Unassembled WGS sequence"/>
</dbReference>
<evidence type="ECO:0000313" key="4">
    <source>
        <dbReference type="Proteomes" id="UP000190016"/>
    </source>
</evidence>
<feature type="signal peptide" evidence="1">
    <location>
        <begin position="1"/>
        <end position="18"/>
    </location>
</feature>
<comment type="caution">
    <text evidence="3">The sequence shown here is derived from an EMBL/GenBank/DDBJ whole genome shotgun (WGS) entry which is preliminary data.</text>
</comment>
<dbReference type="InterPro" id="IPR046551">
    <property type="entry name" value="DUF6705"/>
</dbReference>
<evidence type="ECO:0000256" key="1">
    <source>
        <dbReference type="SAM" id="SignalP"/>
    </source>
</evidence>
<keyword evidence="4" id="KW-1185">Reference proteome</keyword>
<proteinExistence type="predicted"/>
<name>A0ABX3N6H6_9FLAO</name>
<evidence type="ECO:0000259" key="2">
    <source>
        <dbReference type="Pfam" id="PF20448"/>
    </source>
</evidence>
<accession>A0ABX3N6H6</accession>
<keyword evidence="1" id="KW-0732">Signal</keyword>
<dbReference type="RefSeq" id="WP_078779143.1">
    <property type="nucleotide sequence ID" value="NZ_MBDS01000017.1"/>
</dbReference>
<evidence type="ECO:0000313" key="3">
    <source>
        <dbReference type="EMBL" id="OPB87029.1"/>
    </source>
</evidence>
<reference evidence="3 4" key="1">
    <citation type="submission" date="2016-07" db="EMBL/GenBank/DDBJ databases">
        <title>Revisiting the Taxonomy of the Elizabethkingia Genus based on Whole-Genome Sequencing, Optical Mapping, and MALDI-TOF.</title>
        <authorList>
            <person name="Nicholson A.C."/>
        </authorList>
    </citation>
    <scope>NUCLEOTIDE SEQUENCE [LARGE SCALE GENOMIC DNA]</scope>
    <source>
        <strain evidence="3 4">C1558</strain>
    </source>
</reference>
<feature type="domain" description="DUF6705" evidence="2">
    <location>
        <begin position="1"/>
        <end position="90"/>
    </location>
</feature>
<protein>
    <recommendedName>
        <fullName evidence="2">DUF6705 domain-containing protein</fullName>
    </recommendedName>
</protein>
<dbReference type="Pfam" id="PF20448">
    <property type="entry name" value="DUF6705"/>
    <property type="match status" value="1"/>
</dbReference>
<dbReference type="PROSITE" id="PS51257">
    <property type="entry name" value="PROKAR_LIPOPROTEIN"/>
    <property type="match status" value="1"/>
</dbReference>
<gene>
    <name evidence="3" type="ORF">BB021_10985</name>
</gene>
<feature type="chain" id="PRO_5045775877" description="DUF6705 domain-containing protein" evidence="1">
    <location>
        <begin position="19"/>
        <end position="185"/>
    </location>
</feature>
<dbReference type="EMBL" id="MBDS01000017">
    <property type="protein sequence ID" value="OPB87029.1"/>
    <property type="molecule type" value="Genomic_DNA"/>
</dbReference>